<dbReference type="OrthoDB" id="2506088at2759"/>
<dbReference type="PANTHER" id="PTHR31912:SF34">
    <property type="entry name" value="NOTOCHORD-RELATED PROTEIN"/>
    <property type="match status" value="1"/>
</dbReference>
<gene>
    <name evidence="2" type="ORF">K435DRAFT_688704</name>
</gene>
<feature type="compositionally biased region" description="Acidic residues" evidence="1">
    <location>
        <begin position="981"/>
        <end position="1007"/>
    </location>
</feature>
<evidence type="ECO:0000256" key="1">
    <source>
        <dbReference type="SAM" id="MobiDB-lite"/>
    </source>
</evidence>
<accession>A0A4S8L5I3</accession>
<feature type="region of interest" description="Disordered" evidence="1">
    <location>
        <begin position="946"/>
        <end position="1019"/>
    </location>
</feature>
<dbReference type="Proteomes" id="UP000297245">
    <property type="component" value="Unassembled WGS sequence"/>
</dbReference>
<dbReference type="PANTHER" id="PTHR31912">
    <property type="entry name" value="IP13529P"/>
    <property type="match status" value="1"/>
</dbReference>
<dbReference type="AlphaFoldDB" id="A0A4S8L5I3"/>
<reference evidence="2 3" key="1">
    <citation type="journal article" date="2019" name="Nat. Ecol. Evol.">
        <title>Megaphylogeny resolves global patterns of mushroom evolution.</title>
        <authorList>
            <person name="Varga T."/>
            <person name="Krizsan K."/>
            <person name="Foldi C."/>
            <person name="Dima B."/>
            <person name="Sanchez-Garcia M."/>
            <person name="Sanchez-Ramirez S."/>
            <person name="Szollosi G.J."/>
            <person name="Szarkandi J.G."/>
            <person name="Papp V."/>
            <person name="Albert L."/>
            <person name="Andreopoulos W."/>
            <person name="Angelini C."/>
            <person name="Antonin V."/>
            <person name="Barry K.W."/>
            <person name="Bougher N.L."/>
            <person name="Buchanan P."/>
            <person name="Buyck B."/>
            <person name="Bense V."/>
            <person name="Catcheside P."/>
            <person name="Chovatia M."/>
            <person name="Cooper J."/>
            <person name="Damon W."/>
            <person name="Desjardin D."/>
            <person name="Finy P."/>
            <person name="Geml J."/>
            <person name="Haridas S."/>
            <person name="Hughes K."/>
            <person name="Justo A."/>
            <person name="Karasinski D."/>
            <person name="Kautmanova I."/>
            <person name="Kiss B."/>
            <person name="Kocsube S."/>
            <person name="Kotiranta H."/>
            <person name="LaButti K.M."/>
            <person name="Lechner B.E."/>
            <person name="Liimatainen K."/>
            <person name="Lipzen A."/>
            <person name="Lukacs Z."/>
            <person name="Mihaltcheva S."/>
            <person name="Morgado L.N."/>
            <person name="Niskanen T."/>
            <person name="Noordeloos M.E."/>
            <person name="Ohm R.A."/>
            <person name="Ortiz-Santana B."/>
            <person name="Ovrebo C."/>
            <person name="Racz N."/>
            <person name="Riley R."/>
            <person name="Savchenko A."/>
            <person name="Shiryaev A."/>
            <person name="Soop K."/>
            <person name="Spirin V."/>
            <person name="Szebenyi C."/>
            <person name="Tomsovsky M."/>
            <person name="Tulloss R.E."/>
            <person name="Uehling J."/>
            <person name="Grigoriev I.V."/>
            <person name="Vagvolgyi C."/>
            <person name="Papp T."/>
            <person name="Martin F.M."/>
            <person name="Miettinen O."/>
            <person name="Hibbett D.S."/>
            <person name="Nagy L.G."/>
        </authorList>
    </citation>
    <scope>NUCLEOTIDE SEQUENCE [LARGE SCALE GENOMIC DNA]</scope>
    <source>
        <strain evidence="2 3">CBS 962.96</strain>
    </source>
</reference>
<sequence>MFLQASAAINQEDYSPYPNKLMMLLDIMDNLPRLRLSEAHFKLILWLLNQCGVTHVPNYSEFRRMQKGLDNRCGSEPQMFKSVFNNHFYVNDPKEAIKRNFANPHVASHMNFYPEVTTGPISEVWQCERWKEFDPSEHTPMYSMNGKQFYIEEVAILKDGKLVIPVSWIKRNGELCADSHLVTTDENGRWIRHLEDIIIVPSSSFQYNYLDLMASRQGELIPWKDPQVVQEMPYQARKLVPEGYDLYDVYLSTWFDDVSGNQSKQYNKHFVGYAANTNLPGQLLQQEFFVEYMSNSQHASSLEQLSAIKDMVKETQTNPILCYNASTGRMCGVRIHISVLPADNPQQAEEASHMGGNANCLCRKCNVSSSLAAMESQNGYHSLFTHVSSIARSASETRERLEAQLEAAIIGAKTTVKTLQTETGTKDKITQYWIDRLLAKRKEMKKDKKKKDDITADLRKWFAEEPGDKMNPLLDISGLDPTQDTPVEILHTILLGIVKYVWYMFHTSLNDEQKNLFVVRLQSADLDGLAVPPLRAAYIMQYRQNLIGKHFKTLMQTMVFHVHDLVTPDQFELIKAVGDLSALLWVSEINNLDQFLDDLEILIGNALDAFAMVDPCKIINKVKLHLLPHLPSDIKRFGPAVRNSTEIFECFNAIFRMCSVYSNHRAPSRDIARKFASMSRMKHIVSGGFWFEDGIWRQASSKVREVLVIDPIVQRHLGWRPYQIQTGEMKPLARAKTIPQRWTDTKASSVIPDMTWPFWDENHTVVAQSGDVCKKGSWVVVRLDGSAEFHIGRIVELLSASVAANGPSHIPASLITIEKFSLGDTRHPDFDMPVLYKPEDKLYMSVETKSVQFRLSVQHDCRIHNCQPLGSKRVVQERIMTENTISTMVHANDTNFIVNMHGLHNAALVRQLLPRHLTVPIQKHEDREAWHKEQAIKVRHLLVDKRKEKARKSKETRANNKQKKADREVEMASARQQNAQVEEDSEGDSQAEESTVDLDTDSDSEAEMDTHSRKCQRRK</sequence>
<proteinExistence type="predicted"/>
<keyword evidence="3" id="KW-1185">Reference proteome</keyword>
<evidence type="ECO:0000313" key="2">
    <source>
        <dbReference type="EMBL" id="THU83874.1"/>
    </source>
</evidence>
<evidence type="ECO:0000313" key="3">
    <source>
        <dbReference type="Proteomes" id="UP000297245"/>
    </source>
</evidence>
<organism evidence="2 3">
    <name type="scientific">Dendrothele bispora (strain CBS 962.96)</name>
    <dbReference type="NCBI Taxonomy" id="1314807"/>
    <lineage>
        <taxon>Eukaryota</taxon>
        <taxon>Fungi</taxon>
        <taxon>Dikarya</taxon>
        <taxon>Basidiomycota</taxon>
        <taxon>Agaricomycotina</taxon>
        <taxon>Agaricomycetes</taxon>
        <taxon>Agaricomycetidae</taxon>
        <taxon>Agaricales</taxon>
        <taxon>Agaricales incertae sedis</taxon>
        <taxon>Dendrothele</taxon>
    </lineage>
</organism>
<dbReference type="EMBL" id="ML179636">
    <property type="protein sequence ID" value="THU83874.1"/>
    <property type="molecule type" value="Genomic_DNA"/>
</dbReference>
<protein>
    <submittedName>
        <fullName evidence="2">Uncharacterized protein</fullName>
    </submittedName>
</protein>
<feature type="compositionally biased region" description="Basic and acidic residues" evidence="1">
    <location>
        <begin position="946"/>
        <end position="970"/>
    </location>
</feature>
<name>A0A4S8L5I3_DENBC</name>